<name>A0A0A9WYK3_LYGHE</name>
<dbReference type="SUPFAM" id="SSF53098">
    <property type="entry name" value="Ribonuclease H-like"/>
    <property type="match status" value="1"/>
</dbReference>
<dbReference type="EMBL" id="GBHO01032021">
    <property type="protein sequence ID" value="JAG11583.1"/>
    <property type="molecule type" value="Transcribed_RNA"/>
</dbReference>
<dbReference type="InterPro" id="IPR040676">
    <property type="entry name" value="DUF5641"/>
</dbReference>
<accession>A0A0A9WYK3</accession>
<dbReference type="InterPro" id="IPR036397">
    <property type="entry name" value="RNaseH_sf"/>
</dbReference>
<proteinExistence type="predicted"/>
<dbReference type="PROSITE" id="PS50994">
    <property type="entry name" value="INTEGRASE"/>
    <property type="match status" value="1"/>
</dbReference>
<evidence type="ECO:0000259" key="1">
    <source>
        <dbReference type="PROSITE" id="PS50994"/>
    </source>
</evidence>
<reference evidence="2" key="2">
    <citation type="submission" date="2014-07" db="EMBL/GenBank/DDBJ databases">
        <authorList>
            <person name="Hull J."/>
        </authorList>
    </citation>
    <scope>NUCLEOTIDE SEQUENCE</scope>
</reference>
<evidence type="ECO:0000313" key="2">
    <source>
        <dbReference type="EMBL" id="JAG11583.1"/>
    </source>
</evidence>
<gene>
    <name evidence="2" type="primary">ade2</name>
    <name evidence="2" type="ORF">CM83_26733</name>
</gene>
<dbReference type="PANTHER" id="PTHR47331:SF1">
    <property type="entry name" value="GAG-LIKE PROTEIN"/>
    <property type="match status" value="1"/>
</dbReference>
<dbReference type="InterPro" id="IPR012337">
    <property type="entry name" value="RNaseH-like_sf"/>
</dbReference>
<protein>
    <submittedName>
        <fullName evidence="2">Adenine deaminase 2</fullName>
    </submittedName>
</protein>
<dbReference type="PANTHER" id="PTHR47331">
    <property type="entry name" value="PHD-TYPE DOMAIN-CONTAINING PROTEIN"/>
    <property type="match status" value="1"/>
</dbReference>
<dbReference type="AlphaFoldDB" id="A0A0A9WYK3"/>
<feature type="domain" description="Integrase catalytic" evidence="1">
    <location>
        <begin position="1"/>
        <end position="143"/>
    </location>
</feature>
<feature type="non-terminal residue" evidence="2">
    <location>
        <position position="1"/>
    </location>
</feature>
<organism evidence="2">
    <name type="scientific">Lygus hesperus</name>
    <name type="common">Western plant bug</name>
    <dbReference type="NCBI Taxonomy" id="30085"/>
    <lineage>
        <taxon>Eukaryota</taxon>
        <taxon>Metazoa</taxon>
        <taxon>Ecdysozoa</taxon>
        <taxon>Arthropoda</taxon>
        <taxon>Hexapoda</taxon>
        <taxon>Insecta</taxon>
        <taxon>Pterygota</taxon>
        <taxon>Neoptera</taxon>
        <taxon>Paraneoptera</taxon>
        <taxon>Hemiptera</taxon>
        <taxon>Heteroptera</taxon>
        <taxon>Panheteroptera</taxon>
        <taxon>Cimicomorpha</taxon>
        <taxon>Miridae</taxon>
        <taxon>Mirini</taxon>
        <taxon>Lygus</taxon>
    </lineage>
</organism>
<dbReference type="InterPro" id="IPR001584">
    <property type="entry name" value="Integrase_cat-core"/>
</dbReference>
<sequence length="315" mass="36059">VHLEIAPSLSTESFVLALRRFIARRSRPTVIYSDNGRNFHGANNAFAELDWEIIATYCSCERIEWKFSPPAAPWWGGFWERLVGVLKNLLKRTLGRAALDLDELYTIICDCEAQINSRPLTPSSEKVKDPLPLTPAMFLQDLHQTDCPDCDLYEETNLQQRLRYRQELRDTLRQRFRSEYLGQLTWSSRKSTQQPTVGEVVLVESDNSKRLDWILAVIEKVHYGLDGKIRVLELKTPTGVLTRPIQRVHPLELKMSDPDSSEVSPESDVPLADHVLEEGMVNDLDSALGSQEEDHVEEKTTRVGRRIIPPTRLDL</sequence>
<dbReference type="GO" id="GO:0015074">
    <property type="term" value="P:DNA integration"/>
    <property type="evidence" value="ECO:0007669"/>
    <property type="project" value="InterPro"/>
</dbReference>
<dbReference type="Gene3D" id="3.30.420.10">
    <property type="entry name" value="Ribonuclease H-like superfamily/Ribonuclease H"/>
    <property type="match status" value="1"/>
</dbReference>
<dbReference type="GO" id="GO:0003676">
    <property type="term" value="F:nucleic acid binding"/>
    <property type="evidence" value="ECO:0007669"/>
    <property type="project" value="InterPro"/>
</dbReference>
<dbReference type="Pfam" id="PF18701">
    <property type="entry name" value="DUF5641"/>
    <property type="match status" value="1"/>
</dbReference>
<reference evidence="2" key="1">
    <citation type="journal article" date="2014" name="PLoS ONE">
        <title>Transcriptome-Based Identification of ABC Transporters in the Western Tarnished Plant Bug Lygus hesperus.</title>
        <authorList>
            <person name="Hull J.J."/>
            <person name="Chaney K."/>
            <person name="Geib S.M."/>
            <person name="Fabrick J.A."/>
            <person name="Brent C.S."/>
            <person name="Walsh D."/>
            <person name="Lavine L.C."/>
        </authorList>
    </citation>
    <scope>NUCLEOTIDE SEQUENCE</scope>
</reference>